<feature type="transmembrane region" description="Helical" evidence="5">
    <location>
        <begin position="56"/>
        <end position="76"/>
    </location>
</feature>
<feature type="transmembrane region" description="Helical" evidence="5">
    <location>
        <begin position="169"/>
        <end position="193"/>
    </location>
</feature>
<feature type="transmembrane region" description="Helical" evidence="5">
    <location>
        <begin position="213"/>
        <end position="235"/>
    </location>
</feature>
<feature type="transmembrane region" description="Helical" evidence="5">
    <location>
        <begin position="256"/>
        <end position="277"/>
    </location>
</feature>
<evidence type="ECO:0000256" key="1">
    <source>
        <dbReference type="ARBA" id="ARBA00004141"/>
    </source>
</evidence>
<evidence type="ECO:0000313" key="6">
    <source>
        <dbReference type="EMBL" id="OCL14236.1"/>
    </source>
</evidence>
<sequence>MVAPSAPDFCTDVTPECPVEGTIYGYYPSLGANVFFCAFFGIAFLAQLIQGVKWRTWTFMIALSLGALCEAIGYVGRILMHRNPFSSAGFNMQICCLIIAPAFISAGIYLTLKHLVYSFGEEFSRIPPNWYTWIFICCDLLSLILQGAGGGTAASAAHGSNAINIGSDLMLAGIIFQVVVLAIFGCFLVEYLVRVYLSRSRLSEPATALSHDLKFRLFLAGVFIAYITILTRCIYRIPEMSGGWRNEIMRNETEFIVLDGVMITIATAALTIFHPGYCFPALSNTMGSKRSTSAKNFSEDSFGKEQVMAV</sequence>
<evidence type="ECO:0000313" key="7">
    <source>
        <dbReference type="Proteomes" id="UP000250140"/>
    </source>
</evidence>
<organism evidence="6 7">
    <name type="scientific">Glonium stellatum</name>
    <dbReference type="NCBI Taxonomy" id="574774"/>
    <lineage>
        <taxon>Eukaryota</taxon>
        <taxon>Fungi</taxon>
        <taxon>Dikarya</taxon>
        <taxon>Ascomycota</taxon>
        <taxon>Pezizomycotina</taxon>
        <taxon>Dothideomycetes</taxon>
        <taxon>Pleosporomycetidae</taxon>
        <taxon>Gloniales</taxon>
        <taxon>Gloniaceae</taxon>
        <taxon>Glonium</taxon>
    </lineage>
</organism>
<gene>
    <name evidence="6" type="ORF">AOQ84DRAFT_351622</name>
</gene>
<evidence type="ECO:0000256" key="5">
    <source>
        <dbReference type="SAM" id="Phobius"/>
    </source>
</evidence>
<keyword evidence="2 5" id="KW-0812">Transmembrane</keyword>
<accession>A0A8E2FBQ3</accession>
<feature type="transmembrane region" description="Helical" evidence="5">
    <location>
        <begin position="130"/>
        <end position="157"/>
    </location>
</feature>
<dbReference type="GO" id="GO:0000324">
    <property type="term" value="C:fungal-type vacuole"/>
    <property type="evidence" value="ECO:0007669"/>
    <property type="project" value="TreeGrafter"/>
</dbReference>
<keyword evidence="3 5" id="KW-1133">Transmembrane helix</keyword>
<reference evidence="6 7" key="1">
    <citation type="journal article" date="2016" name="Nat. Commun.">
        <title>Ectomycorrhizal ecology is imprinted in the genome of the dominant symbiotic fungus Cenococcum geophilum.</title>
        <authorList>
            <consortium name="DOE Joint Genome Institute"/>
            <person name="Peter M."/>
            <person name="Kohler A."/>
            <person name="Ohm R.A."/>
            <person name="Kuo A."/>
            <person name="Krutzmann J."/>
            <person name="Morin E."/>
            <person name="Arend M."/>
            <person name="Barry K.W."/>
            <person name="Binder M."/>
            <person name="Choi C."/>
            <person name="Clum A."/>
            <person name="Copeland A."/>
            <person name="Grisel N."/>
            <person name="Haridas S."/>
            <person name="Kipfer T."/>
            <person name="LaButti K."/>
            <person name="Lindquist E."/>
            <person name="Lipzen A."/>
            <person name="Maire R."/>
            <person name="Meier B."/>
            <person name="Mihaltcheva S."/>
            <person name="Molinier V."/>
            <person name="Murat C."/>
            <person name="Poggeler S."/>
            <person name="Quandt C.A."/>
            <person name="Sperisen C."/>
            <person name="Tritt A."/>
            <person name="Tisserant E."/>
            <person name="Crous P.W."/>
            <person name="Henrissat B."/>
            <person name="Nehls U."/>
            <person name="Egli S."/>
            <person name="Spatafora J.W."/>
            <person name="Grigoriev I.V."/>
            <person name="Martin F.M."/>
        </authorList>
    </citation>
    <scope>NUCLEOTIDE SEQUENCE [LARGE SCALE GENOMIC DNA]</scope>
    <source>
        <strain evidence="6 7">CBS 207.34</strain>
    </source>
</reference>
<dbReference type="GO" id="GO:0005886">
    <property type="term" value="C:plasma membrane"/>
    <property type="evidence" value="ECO:0007669"/>
    <property type="project" value="TreeGrafter"/>
</dbReference>
<dbReference type="Proteomes" id="UP000250140">
    <property type="component" value="Unassembled WGS sequence"/>
</dbReference>
<keyword evidence="7" id="KW-1185">Reference proteome</keyword>
<dbReference type="PANTHER" id="PTHR31465">
    <property type="entry name" value="PROTEIN RTA1-RELATED"/>
    <property type="match status" value="1"/>
</dbReference>
<keyword evidence="4 5" id="KW-0472">Membrane</keyword>
<name>A0A8E2FBQ3_9PEZI</name>
<proteinExistence type="predicted"/>
<dbReference type="InterPro" id="IPR007568">
    <property type="entry name" value="RTA1"/>
</dbReference>
<evidence type="ECO:0000256" key="4">
    <source>
        <dbReference type="ARBA" id="ARBA00023136"/>
    </source>
</evidence>
<dbReference type="PANTHER" id="PTHR31465:SF8">
    <property type="entry name" value="DOMAIN PROTEIN, PUTATIVE (AFU_ORTHOLOGUE AFUA_6G14140)-RELATED"/>
    <property type="match status" value="1"/>
</dbReference>
<feature type="transmembrane region" description="Helical" evidence="5">
    <location>
        <begin position="30"/>
        <end position="50"/>
    </location>
</feature>
<protein>
    <submittedName>
        <fullName evidence="6">Sphingoid long-chain base transporter RSB1</fullName>
    </submittedName>
</protein>
<evidence type="ECO:0000256" key="2">
    <source>
        <dbReference type="ARBA" id="ARBA00022692"/>
    </source>
</evidence>
<dbReference type="AlphaFoldDB" id="A0A8E2FBQ3"/>
<dbReference type="EMBL" id="KV748598">
    <property type="protein sequence ID" value="OCL14236.1"/>
    <property type="molecule type" value="Genomic_DNA"/>
</dbReference>
<evidence type="ECO:0000256" key="3">
    <source>
        <dbReference type="ARBA" id="ARBA00022989"/>
    </source>
</evidence>
<comment type="subcellular location">
    <subcellularLocation>
        <location evidence="1">Membrane</location>
        <topology evidence="1">Multi-pass membrane protein</topology>
    </subcellularLocation>
</comment>
<dbReference type="Pfam" id="PF04479">
    <property type="entry name" value="RTA1"/>
    <property type="match status" value="1"/>
</dbReference>
<dbReference type="OrthoDB" id="4521223at2759"/>
<feature type="transmembrane region" description="Helical" evidence="5">
    <location>
        <begin position="88"/>
        <end position="110"/>
    </location>
</feature>